<dbReference type="AlphaFoldDB" id="K3YNI0"/>
<dbReference type="STRING" id="4555.K3YNI0"/>
<dbReference type="HOGENOM" id="CLU_009180_6_1_1"/>
<evidence type="ECO:0000313" key="4">
    <source>
        <dbReference type="EnsemblPlants" id="KQL00403"/>
    </source>
</evidence>
<dbReference type="OrthoDB" id="668728at2759"/>
<evidence type="ECO:0000259" key="2">
    <source>
        <dbReference type="Pfam" id="PF13968"/>
    </source>
</evidence>
<evidence type="ECO:0000313" key="3">
    <source>
        <dbReference type="EMBL" id="RCV29602.1"/>
    </source>
</evidence>
<evidence type="ECO:0000313" key="5">
    <source>
        <dbReference type="Proteomes" id="UP000004995"/>
    </source>
</evidence>
<dbReference type="eggNOG" id="ENOG502R67Q">
    <property type="taxonomic scope" value="Eukaryota"/>
</dbReference>
<dbReference type="InterPro" id="IPR007658">
    <property type="entry name" value="DUF594"/>
</dbReference>
<dbReference type="Pfam" id="PF13968">
    <property type="entry name" value="DUF4220"/>
    <property type="match status" value="2"/>
</dbReference>
<dbReference type="InterPro" id="IPR025315">
    <property type="entry name" value="DUF4220"/>
</dbReference>
<reference evidence="4" key="3">
    <citation type="submission" date="2018-08" db="UniProtKB">
        <authorList>
            <consortium name="EnsemblPlants"/>
        </authorList>
    </citation>
    <scope>IDENTIFICATION</scope>
    <source>
        <strain evidence="4">Yugu1</strain>
    </source>
</reference>
<keyword evidence="1" id="KW-0812">Transmembrane</keyword>
<feature type="transmembrane region" description="Helical" evidence="1">
    <location>
        <begin position="6"/>
        <end position="25"/>
    </location>
</feature>
<feature type="transmembrane region" description="Helical" evidence="1">
    <location>
        <begin position="46"/>
        <end position="69"/>
    </location>
</feature>
<dbReference type="Pfam" id="PF04578">
    <property type="entry name" value="DUF594"/>
    <property type="match status" value="1"/>
</dbReference>
<dbReference type="EMBL" id="AGNK02003503">
    <property type="status" value="NOT_ANNOTATED_CDS"/>
    <property type="molecule type" value="Genomic_DNA"/>
</dbReference>
<accession>K3YNI0</accession>
<dbReference type="Gramene" id="KQL00403">
    <property type="protein sequence ID" value="KQL00403"/>
    <property type="gene ID" value="SETIT_015822mg"/>
</dbReference>
<dbReference type="EnsemblPlants" id="KQL00403">
    <property type="protein sequence ID" value="KQL00403"/>
    <property type="gene ID" value="SETIT_015822mg"/>
</dbReference>
<keyword evidence="5" id="KW-1185">Reference proteome</keyword>
<dbReference type="Proteomes" id="UP000004995">
    <property type="component" value="Unassembled WGS sequence"/>
</dbReference>
<evidence type="ECO:0000256" key="1">
    <source>
        <dbReference type="SAM" id="Phobius"/>
    </source>
</evidence>
<gene>
    <name evidence="3" type="ORF">SETIT_6G025400v2</name>
</gene>
<feature type="domain" description="DUF4220" evidence="2">
    <location>
        <begin position="58"/>
        <end position="247"/>
    </location>
</feature>
<reference evidence="3" key="2">
    <citation type="submission" date="2015-07" db="EMBL/GenBank/DDBJ databases">
        <authorList>
            <person name="Noorani M."/>
        </authorList>
    </citation>
    <scope>NUCLEOTIDE SEQUENCE</scope>
    <source>
        <strain evidence="3">Yugu1</strain>
    </source>
</reference>
<name>K3YNI0_SETIT</name>
<feature type="domain" description="DUF4220" evidence="2">
    <location>
        <begin position="8"/>
        <end position="56"/>
    </location>
</feature>
<protein>
    <recommendedName>
        <fullName evidence="2">DUF4220 domain-containing protein</fullName>
    </recommendedName>
</protein>
<sequence>MLLRLSIWIAYLGPDMVAVYALGYLSQHKDATIAGDRIRGTQPLAFFWAPFLLIHLVVLQVVLSLYVFWKSIRRHSVELLVSGTFVFVAGIIKYGERTWSLKCGSFKSLQSSTGNHCKHRFPELIDGELEMMVILTLCTGLRSMLDVLNFFSGRTLFVGDQLRFGREGLGTWLPNQVLKVLGVELGMMYDDLFTKVLVLRTRSGINTLRCISQLSALVAFLLFLAGKKHKYSRADIATTYLLYFGLIGWQEKRALWSNAMGQYNLRAWFEGSGEPKSCGQRVMNMTRKLATSIGVDKEKIFWLSKLLDTEYVKADKVMECFMEATSSFIRQPYEFQKTLFMHMVTELHLSKYPCSDIEADVAADIDVLVEVCQKLSRCMMHLLLTLPSLLLSAVATLNNWQADIPQPGKEALEEIKDVWVRLTICTAAKSWPEMHAEQLARGGEPLTFVWLQL</sequence>
<dbReference type="EMBL" id="CM003533">
    <property type="protein sequence ID" value="RCV29602.1"/>
    <property type="molecule type" value="Genomic_DNA"/>
</dbReference>
<keyword evidence="1" id="KW-1133">Transmembrane helix</keyword>
<dbReference type="PANTHER" id="PTHR31325">
    <property type="entry name" value="OS01G0798800 PROTEIN-RELATED"/>
    <property type="match status" value="1"/>
</dbReference>
<feature type="transmembrane region" description="Helical" evidence="1">
    <location>
        <begin position="75"/>
        <end position="92"/>
    </location>
</feature>
<reference evidence="3 5" key="1">
    <citation type="journal article" date="2012" name="Nat. Biotechnol.">
        <title>Reference genome sequence of the model plant Setaria.</title>
        <authorList>
            <person name="Bennetzen J.L."/>
            <person name="Schmutz J."/>
            <person name="Wang H."/>
            <person name="Percifield R."/>
            <person name="Hawkins J."/>
            <person name="Pontaroli A.C."/>
            <person name="Estep M."/>
            <person name="Feng L."/>
            <person name="Vaughn J.N."/>
            <person name="Grimwood J."/>
            <person name="Jenkins J."/>
            <person name="Barry K."/>
            <person name="Lindquist E."/>
            <person name="Hellsten U."/>
            <person name="Deshpande S."/>
            <person name="Wang X."/>
            <person name="Wu X."/>
            <person name="Mitros T."/>
            <person name="Triplett J."/>
            <person name="Yang X."/>
            <person name="Ye C.Y."/>
            <person name="Mauro-Herrera M."/>
            <person name="Wang L."/>
            <person name="Li P."/>
            <person name="Sharma M."/>
            <person name="Sharma R."/>
            <person name="Ronald P.C."/>
            <person name="Panaud O."/>
            <person name="Kellogg E.A."/>
            <person name="Brutnell T.P."/>
            <person name="Doust A.N."/>
            <person name="Tuskan G.A."/>
            <person name="Rokhsar D."/>
            <person name="Devos K.M."/>
        </authorList>
    </citation>
    <scope>NUCLEOTIDE SEQUENCE [LARGE SCALE GENOMIC DNA]</scope>
    <source>
        <strain evidence="5">cv. Yugu1</strain>
        <strain evidence="3">Yugu1</strain>
    </source>
</reference>
<dbReference type="OMA" id="TMECIAG"/>
<proteinExistence type="predicted"/>
<organism evidence="4 5">
    <name type="scientific">Setaria italica</name>
    <name type="common">Foxtail millet</name>
    <name type="synonym">Panicum italicum</name>
    <dbReference type="NCBI Taxonomy" id="4555"/>
    <lineage>
        <taxon>Eukaryota</taxon>
        <taxon>Viridiplantae</taxon>
        <taxon>Streptophyta</taxon>
        <taxon>Embryophyta</taxon>
        <taxon>Tracheophyta</taxon>
        <taxon>Spermatophyta</taxon>
        <taxon>Magnoliopsida</taxon>
        <taxon>Liliopsida</taxon>
        <taxon>Poales</taxon>
        <taxon>Poaceae</taxon>
        <taxon>PACMAD clade</taxon>
        <taxon>Panicoideae</taxon>
        <taxon>Panicodae</taxon>
        <taxon>Paniceae</taxon>
        <taxon>Cenchrinae</taxon>
        <taxon>Setaria</taxon>
    </lineage>
</organism>
<keyword evidence="1" id="KW-0472">Membrane</keyword>